<feature type="domain" description="PUA" evidence="9">
    <location>
        <begin position="291"/>
        <end position="373"/>
    </location>
</feature>
<feature type="binding site" evidence="8">
    <location>
        <position position="25"/>
    </location>
    <ligand>
        <name>ATP</name>
        <dbReference type="ChEBI" id="CHEBI:30616"/>
    </ligand>
</feature>
<comment type="similarity">
    <text evidence="8">Belongs to the glutamate 5-kinase family.</text>
</comment>
<feature type="binding site" evidence="8">
    <location>
        <begin position="184"/>
        <end position="185"/>
    </location>
    <ligand>
        <name>ATP</name>
        <dbReference type="ChEBI" id="CHEBI:30616"/>
    </ligand>
</feature>
<keyword evidence="1 8" id="KW-0963">Cytoplasm</keyword>
<dbReference type="HAMAP" id="MF_00456">
    <property type="entry name" value="ProB"/>
    <property type="match status" value="1"/>
</dbReference>
<dbReference type="InterPro" id="IPR002478">
    <property type="entry name" value="PUA"/>
</dbReference>
<comment type="caution">
    <text evidence="8">Lacks conserved residue(s) required for the propagation of feature annotation.</text>
</comment>
<feature type="binding site" evidence="8">
    <location>
        <position position="152"/>
    </location>
    <ligand>
        <name>substrate</name>
    </ligand>
</feature>
<dbReference type="NCBIfam" id="TIGR01027">
    <property type="entry name" value="proB"/>
    <property type="match status" value="1"/>
</dbReference>
<dbReference type="InterPro" id="IPR001048">
    <property type="entry name" value="Asp/Glu/Uridylate_kinase"/>
</dbReference>
<dbReference type="PIRSF" id="PIRSF000729">
    <property type="entry name" value="GK"/>
    <property type="match status" value="1"/>
</dbReference>
<evidence type="ECO:0000256" key="5">
    <source>
        <dbReference type="ARBA" id="ARBA00022741"/>
    </source>
</evidence>
<dbReference type="EC" id="2.7.2.11" evidence="8"/>
<dbReference type="InterPro" id="IPR019797">
    <property type="entry name" value="Glutamate_5-kinase_CS"/>
</dbReference>
<dbReference type="SUPFAM" id="SSF53633">
    <property type="entry name" value="Carbamate kinase-like"/>
    <property type="match status" value="1"/>
</dbReference>
<keyword evidence="2 8" id="KW-0028">Amino-acid biosynthesis</keyword>
<dbReference type="PROSITE" id="PS00902">
    <property type="entry name" value="GLUTAMATE_5_KINASE"/>
    <property type="match status" value="1"/>
</dbReference>
<dbReference type="PANTHER" id="PTHR43654:SF1">
    <property type="entry name" value="ISOPENTENYL PHOSPHATE KINASE"/>
    <property type="match status" value="1"/>
</dbReference>
<evidence type="ECO:0000256" key="4">
    <source>
        <dbReference type="ARBA" id="ARBA00022679"/>
    </source>
</evidence>
<keyword evidence="11" id="KW-1185">Reference proteome</keyword>
<dbReference type="InterPro" id="IPR041739">
    <property type="entry name" value="G5K_ProB"/>
</dbReference>
<dbReference type="InterPro" id="IPR036393">
    <property type="entry name" value="AceGlu_kinase-like_sf"/>
</dbReference>
<protein>
    <recommendedName>
        <fullName evidence="8">Glutamate 5-kinase</fullName>
        <ecNumber evidence="8">2.7.2.11</ecNumber>
    </recommendedName>
    <alternativeName>
        <fullName evidence="8">Gamma-glutamyl kinase</fullName>
        <shortName evidence="8">GK</shortName>
    </alternativeName>
</protein>
<dbReference type="InterPro" id="IPR001057">
    <property type="entry name" value="Glu/AcGlu_kinase"/>
</dbReference>
<dbReference type="CDD" id="cd21157">
    <property type="entry name" value="PUA_G5K"/>
    <property type="match status" value="1"/>
</dbReference>
<evidence type="ECO:0000256" key="8">
    <source>
        <dbReference type="HAMAP-Rule" id="MF_00456"/>
    </source>
</evidence>
<dbReference type="PROSITE" id="PS50890">
    <property type="entry name" value="PUA"/>
    <property type="match status" value="1"/>
</dbReference>
<reference evidence="11" key="1">
    <citation type="journal article" date="2019" name="Int. J. Syst. Evol. Microbiol.">
        <title>The Global Catalogue of Microorganisms (GCM) 10K type strain sequencing project: providing services to taxonomists for standard genome sequencing and annotation.</title>
        <authorList>
            <consortium name="The Broad Institute Genomics Platform"/>
            <consortium name="The Broad Institute Genome Sequencing Center for Infectious Disease"/>
            <person name="Wu L."/>
            <person name="Ma J."/>
        </authorList>
    </citation>
    <scope>NUCLEOTIDE SEQUENCE [LARGE SCALE GENOMIC DNA]</scope>
    <source>
        <strain evidence="11">JCM 17712</strain>
    </source>
</reference>
<dbReference type="PRINTS" id="PR00474">
    <property type="entry name" value="GLU5KINASE"/>
</dbReference>
<keyword evidence="7 8" id="KW-0067">ATP-binding</keyword>
<dbReference type="InterPro" id="IPR005715">
    <property type="entry name" value="Glu_5kinase/COase_Synthase"/>
</dbReference>
<dbReference type="Gene3D" id="2.30.130.10">
    <property type="entry name" value="PUA domain"/>
    <property type="match status" value="1"/>
</dbReference>
<organism evidence="10 11">
    <name type="scientific">Bartonella jaculi</name>
    <dbReference type="NCBI Taxonomy" id="686226"/>
    <lineage>
        <taxon>Bacteria</taxon>
        <taxon>Pseudomonadati</taxon>
        <taxon>Pseudomonadota</taxon>
        <taxon>Alphaproteobacteria</taxon>
        <taxon>Hyphomicrobiales</taxon>
        <taxon>Bartonellaceae</taxon>
        <taxon>Bartonella</taxon>
    </lineage>
</organism>
<proteinExistence type="inferred from homology"/>
<name>A0ABP9N0Q9_9HYPH</name>
<evidence type="ECO:0000256" key="6">
    <source>
        <dbReference type="ARBA" id="ARBA00022777"/>
    </source>
</evidence>
<keyword evidence="3 8" id="KW-0641">Proline biosynthesis</keyword>
<feature type="binding site" evidence="8">
    <location>
        <position position="164"/>
    </location>
    <ligand>
        <name>substrate</name>
    </ligand>
</feature>
<dbReference type="SMART" id="SM00359">
    <property type="entry name" value="PUA"/>
    <property type="match status" value="1"/>
</dbReference>
<comment type="pathway">
    <text evidence="8">Amino-acid biosynthesis; L-proline biosynthesis; L-glutamate 5-semialdehyde from L-glutamate: step 1/2.</text>
</comment>
<dbReference type="Proteomes" id="UP001500864">
    <property type="component" value="Unassembled WGS sequence"/>
</dbReference>
<dbReference type="InterPro" id="IPR015947">
    <property type="entry name" value="PUA-like_sf"/>
</dbReference>
<keyword evidence="4 8" id="KW-0808">Transferase</keyword>
<evidence type="ECO:0000256" key="3">
    <source>
        <dbReference type="ARBA" id="ARBA00022650"/>
    </source>
</evidence>
<comment type="function">
    <text evidence="8">Catalyzes the transfer of a phosphate group to glutamate to form L-glutamate 5-phosphate.</text>
</comment>
<dbReference type="SUPFAM" id="SSF88697">
    <property type="entry name" value="PUA domain-like"/>
    <property type="match status" value="1"/>
</dbReference>
<keyword evidence="5 8" id="KW-0547">Nucleotide-binding</keyword>
<feature type="binding site" evidence="8">
    <location>
        <position position="65"/>
    </location>
    <ligand>
        <name>substrate</name>
    </ligand>
</feature>
<evidence type="ECO:0000256" key="2">
    <source>
        <dbReference type="ARBA" id="ARBA00022605"/>
    </source>
</evidence>
<comment type="subcellular location">
    <subcellularLocation>
        <location evidence="8">Cytoplasm</location>
    </subcellularLocation>
</comment>
<accession>A0ABP9N0Q9</accession>
<dbReference type="CDD" id="cd04242">
    <property type="entry name" value="AAK_G5K_ProB"/>
    <property type="match status" value="1"/>
</dbReference>
<evidence type="ECO:0000313" key="11">
    <source>
        <dbReference type="Proteomes" id="UP001500864"/>
    </source>
</evidence>
<dbReference type="Pfam" id="PF01472">
    <property type="entry name" value="PUA"/>
    <property type="match status" value="1"/>
</dbReference>
<comment type="catalytic activity">
    <reaction evidence="8">
        <text>L-glutamate + ATP = L-glutamyl 5-phosphate + ADP</text>
        <dbReference type="Rhea" id="RHEA:14877"/>
        <dbReference type="ChEBI" id="CHEBI:29985"/>
        <dbReference type="ChEBI" id="CHEBI:30616"/>
        <dbReference type="ChEBI" id="CHEBI:58274"/>
        <dbReference type="ChEBI" id="CHEBI:456216"/>
        <dbReference type="EC" id="2.7.2.11"/>
    </reaction>
</comment>
<dbReference type="PANTHER" id="PTHR43654">
    <property type="entry name" value="GLUTAMATE 5-KINASE"/>
    <property type="match status" value="1"/>
</dbReference>
<comment type="caution">
    <text evidence="10">The sequence shown here is derived from an EMBL/GenBank/DDBJ whole genome shotgun (WGS) entry which is preliminary data.</text>
</comment>
<sequence length="387" mass="41473">MGISGLSKMAVGLQKLSHYKRIVVKIGSALLVDPQTGLRAEWLKSLISDVVELHQKGVEILLVSSGAIALGRTLLHLPKGALKLEESQACAALGQIELAKTYGNALAQYGLKTGQILLTLFDTEERRRYLNARATINVLLRFGAVPVINENDTVATSEIRYGDNDRLAARVATMMGADLLILLSDIDGLYTKSPHRDPTAEFIPFIASITSDIEKMADVAASEFSRGGMKTKLDAGKIANSAGTAMIITSGKRMNPLAAIDRGERGSFFAAGEKPINAWKTWISGHLEPSGILTIDQGAVQALESGKSLLAAGVVAVDGMFHRGDTVAIVDANGVEIARGLVSYSKDEVVCIMGRKSEEIESILGYEARSAMVHRNDMVLRCLTHSA</sequence>
<evidence type="ECO:0000313" key="10">
    <source>
        <dbReference type="EMBL" id="GAA5106226.1"/>
    </source>
</evidence>
<evidence type="ECO:0000259" key="9">
    <source>
        <dbReference type="SMART" id="SM00359"/>
    </source>
</evidence>
<dbReference type="Pfam" id="PF00696">
    <property type="entry name" value="AA_kinase"/>
    <property type="match status" value="1"/>
</dbReference>
<evidence type="ECO:0000256" key="7">
    <source>
        <dbReference type="ARBA" id="ARBA00022840"/>
    </source>
</evidence>
<gene>
    <name evidence="8 10" type="primary">proB</name>
    <name evidence="10" type="ORF">GCM10023261_06420</name>
</gene>
<evidence type="ECO:0000256" key="1">
    <source>
        <dbReference type="ARBA" id="ARBA00022490"/>
    </source>
</evidence>
<dbReference type="EMBL" id="BAABIZ010000004">
    <property type="protein sequence ID" value="GAA5106226.1"/>
    <property type="molecule type" value="Genomic_DNA"/>
</dbReference>
<dbReference type="InterPro" id="IPR011529">
    <property type="entry name" value="Glu_5kinase"/>
</dbReference>
<dbReference type="Gene3D" id="3.40.1160.10">
    <property type="entry name" value="Acetylglutamate kinase-like"/>
    <property type="match status" value="1"/>
</dbReference>
<keyword evidence="6 8" id="KW-0418">Kinase</keyword>
<dbReference type="InterPro" id="IPR036974">
    <property type="entry name" value="PUA_sf"/>
</dbReference>